<proteinExistence type="predicted"/>
<accession>A0ABS7WSL2</accession>
<dbReference type="Proteomes" id="UP000786183">
    <property type="component" value="Unassembled WGS sequence"/>
</dbReference>
<keyword evidence="1" id="KW-0812">Transmembrane</keyword>
<protein>
    <recommendedName>
        <fullName evidence="4">Pentapeptide repeat-containing protein</fullName>
    </recommendedName>
</protein>
<dbReference type="RefSeq" id="WP_224325427.1">
    <property type="nucleotide sequence ID" value="NZ_JACGBB010000014.1"/>
</dbReference>
<feature type="transmembrane region" description="Helical" evidence="1">
    <location>
        <begin position="535"/>
        <end position="555"/>
    </location>
</feature>
<comment type="caution">
    <text evidence="2">The sequence shown here is derived from an EMBL/GenBank/DDBJ whole genome shotgun (WGS) entry which is preliminary data.</text>
</comment>
<gene>
    <name evidence="2" type="ORF">AVCANL283_06515</name>
</gene>
<evidence type="ECO:0000313" key="3">
    <source>
        <dbReference type="Proteomes" id="UP000786183"/>
    </source>
</evidence>
<name>A0ABS7WSL2_9BACT</name>
<evidence type="ECO:0000313" key="2">
    <source>
        <dbReference type="EMBL" id="MBZ7987753.1"/>
    </source>
</evidence>
<keyword evidence="1" id="KW-0472">Membrane</keyword>
<sequence>MDKEKGKIIVEFNKDISELDNDIPIKVIKHSIDDLFEVNNDLLCKIEFEKSNSINKIIFHGNEDKTIINNIAKYLDFSFNETIFENIIFKLSEFDCEDLFKLFFKSSEFNISFKNCVFNSNNIQRIHDIKFKKLYFSNCEFNDKLYFNNCVFDTQFLISDSRVSDKFKNSQNKEVVVFYDCNFDCLPLIHIEESQNYELLFKTPSFNNKINLNNNVFGNKYKQVKFENVIFKDIEFDSEYDKNTFEQNISFVRSKFEHIAFYGIEIKSNINFETCIFNKEFEYVDELFHQDKISFNNSTFNHNFVIRSNSKEINRELSFENVTFNKDFKLNNKAINKILNFNKAKFKNTLEIKNSNLFDNINLDNAIFYQGIDFSGSAFQKFVNFYESQIYKYCNFNTTYFKYVPIFKTDITKQDIKIDIKFMTISDLSIDDLDKTIGAYINFVSLFKKDFKNEESKIVKIFRENFSMFKGVLLSKYNSFEASNYKKQELYLKELELKYINKESLKKSKPPKIKDKLDILMLGINRATSDHHDDLYQIIMFTFAIIGGYFMLNCICAYSNEIVDIVQENVKYGKILFFFFVLFVNFLFVTMLILYWFFQIYFNMITVLRIIIQLMMCIVILEFIIQEAIIAILILFVYLLAKIYFKKFQLLFKLILFCIIVYLWYNHGYFSYIADLANDIQYVKFEYFLVITSFSAVFIAYVYICISICRKRLILFFLASLGVFGIFYSPSIITPFLGAFSEDARNHYLYKAIDELDSQKALELSKQILAKEPTSELNAKKILKDYKDELKSSKLLEKSPELKRAIAIDGGVLRLNIVYYLVLAFCIFALQKTMRKNSII</sequence>
<feature type="transmembrane region" description="Helical" evidence="1">
    <location>
        <begin position="811"/>
        <end position="830"/>
    </location>
</feature>
<evidence type="ECO:0000256" key="1">
    <source>
        <dbReference type="SAM" id="Phobius"/>
    </source>
</evidence>
<feature type="transmembrane region" description="Helical" evidence="1">
    <location>
        <begin position="713"/>
        <end position="733"/>
    </location>
</feature>
<evidence type="ECO:0008006" key="4">
    <source>
        <dbReference type="Google" id="ProtNLM"/>
    </source>
</evidence>
<reference evidence="2 3" key="1">
    <citation type="submission" date="2020-07" db="EMBL/GenBank/DDBJ databases">
        <title>Transfer of Campylobacter canadensis to the novel genus Avispirillum gen. nov., that also includes two novel species recovered from migratory waterfowl: Avispirillum anseris sp. nov. and Avispirillum brantae sp. nov.</title>
        <authorList>
            <person name="Miller W.G."/>
            <person name="Chapman M.H."/>
            <person name="Yee E."/>
            <person name="Inglis G.D."/>
        </authorList>
    </citation>
    <scope>NUCLEOTIDE SEQUENCE [LARGE SCALE GENOMIC DNA]</scope>
    <source>
        <strain evidence="2 3">L283</strain>
    </source>
</reference>
<keyword evidence="1" id="KW-1133">Transmembrane helix</keyword>
<feature type="transmembrane region" description="Helical" evidence="1">
    <location>
        <begin position="610"/>
        <end position="641"/>
    </location>
</feature>
<feature type="transmembrane region" description="Helical" evidence="1">
    <location>
        <begin position="685"/>
        <end position="706"/>
    </location>
</feature>
<dbReference type="EMBL" id="JACGBB010000014">
    <property type="protein sequence ID" value="MBZ7987753.1"/>
    <property type="molecule type" value="Genomic_DNA"/>
</dbReference>
<feature type="transmembrane region" description="Helical" evidence="1">
    <location>
        <begin position="648"/>
        <end position="665"/>
    </location>
</feature>
<keyword evidence="3" id="KW-1185">Reference proteome</keyword>
<feature type="transmembrane region" description="Helical" evidence="1">
    <location>
        <begin position="575"/>
        <end position="598"/>
    </location>
</feature>
<organism evidence="2 3">
    <name type="scientific">Campylobacter canadensis</name>
    <dbReference type="NCBI Taxonomy" id="449520"/>
    <lineage>
        <taxon>Bacteria</taxon>
        <taxon>Pseudomonadati</taxon>
        <taxon>Campylobacterota</taxon>
        <taxon>Epsilonproteobacteria</taxon>
        <taxon>Campylobacterales</taxon>
        <taxon>Campylobacteraceae</taxon>
        <taxon>Campylobacter</taxon>
    </lineage>
</organism>